<dbReference type="PANTHER" id="PTHR34131:SF3">
    <property type="entry name" value="(RAP ANNOTATION RELEASE2) GALACTOSE-BINDING LIKE DOMAIN CONTAINING PROTEIN"/>
    <property type="match status" value="1"/>
</dbReference>
<dbReference type="AlphaFoldDB" id="A0AAW1R066"/>
<evidence type="ECO:0000313" key="2">
    <source>
        <dbReference type="EMBL" id="KAK9827122.1"/>
    </source>
</evidence>
<name>A0AAW1R066_9CHLO</name>
<dbReference type="Proteomes" id="UP001438707">
    <property type="component" value="Unassembled WGS sequence"/>
</dbReference>
<keyword evidence="3" id="KW-1185">Reference proteome</keyword>
<organism evidence="2 3">
    <name type="scientific">Apatococcus lobatus</name>
    <dbReference type="NCBI Taxonomy" id="904363"/>
    <lineage>
        <taxon>Eukaryota</taxon>
        <taxon>Viridiplantae</taxon>
        <taxon>Chlorophyta</taxon>
        <taxon>core chlorophytes</taxon>
        <taxon>Trebouxiophyceae</taxon>
        <taxon>Chlorellales</taxon>
        <taxon>Chlorellaceae</taxon>
        <taxon>Apatococcus</taxon>
    </lineage>
</organism>
<sequence>MLVSCPWHTPSFQHTCQRAIQDARAQPPPRLKANRLRSTSSFERSCSRRCFCRSHASKRIVEAEAAASHATDRHGAFPRAGQHAPSKRFDASRPNVATFKASKQHTQPVTEKQRPLAEYMALPASQYSVLDAQKIERLDDSTFQCHVGRVGFFGWGVEPVLTVSVVVEPEGPTVKLLDTKLEGSETVKAANDRFEATMTNVVRWGGAATSTSKEISSNTAIQVSLEVPAWFRLISVGAIEATGNRVMQAVLNRMVPRFLKQLQADYELWASGDESRKPIGDGQL</sequence>
<dbReference type="EMBL" id="JALJOS010000019">
    <property type="protein sequence ID" value="KAK9827122.1"/>
    <property type="molecule type" value="Genomic_DNA"/>
</dbReference>
<dbReference type="PANTHER" id="PTHR34131">
    <property type="entry name" value="(RAP ANNOTATION RELEASE2) GALACTOSE-BINDING LIKE DOMAIN CONTAINING PROTEIN"/>
    <property type="match status" value="1"/>
</dbReference>
<dbReference type="InterPro" id="IPR018971">
    <property type="entry name" value="DUF1997"/>
</dbReference>
<evidence type="ECO:0000313" key="3">
    <source>
        <dbReference type="Proteomes" id="UP001438707"/>
    </source>
</evidence>
<protein>
    <submittedName>
        <fullName evidence="2">Uncharacterized protein</fullName>
    </submittedName>
</protein>
<proteinExistence type="predicted"/>
<accession>A0AAW1R066</accession>
<comment type="caution">
    <text evidence="2">The sequence shown here is derived from an EMBL/GenBank/DDBJ whole genome shotgun (WGS) entry which is preliminary data.</text>
</comment>
<evidence type="ECO:0000256" key="1">
    <source>
        <dbReference type="SAM" id="MobiDB-lite"/>
    </source>
</evidence>
<reference evidence="2 3" key="1">
    <citation type="journal article" date="2024" name="Nat. Commun.">
        <title>Phylogenomics reveals the evolutionary origins of lichenization in chlorophyte algae.</title>
        <authorList>
            <person name="Puginier C."/>
            <person name="Libourel C."/>
            <person name="Otte J."/>
            <person name="Skaloud P."/>
            <person name="Haon M."/>
            <person name="Grisel S."/>
            <person name="Petersen M."/>
            <person name="Berrin J.G."/>
            <person name="Delaux P.M."/>
            <person name="Dal Grande F."/>
            <person name="Keller J."/>
        </authorList>
    </citation>
    <scope>NUCLEOTIDE SEQUENCE [LARGE SCALE GENOMIC DNA]</scope>
    <source>
        <strain evidence="2 3">SAG 2145</strain>
    </source>
</reference>
<gene>
    <name evidence="2" type="ORF">WJX74_007156</name>
</gene>
<dbReference type="Pfam" id="PF09366">
    <property type="entry name" value="DUF1997"/>
    <property type="match status" value="1"/>
</dbReference>
<feature type="region of interest" description="Disordered" evidence="1">
    <location>
        <begin position="65"/>
        <end position="93"/>
    </location>
</feature>